<name>A0A6H9YVE7_9ACTN</name>
<organism evidence="1 2">
    <name type="scientific">Actinomadura rudentiformis</name>
    <dbReference type="NCBI Taxonomy" id="359158"/>
    <lineage>
        <taxon>Bacteria</taxon>
        <taxon>Bacillati</taxon>
        <taxon>Actinomycetota</taxon>
        <taxon>Actinomycetes</taxon>
        <taxon>Streptosporangiales</taxon>
        <taxon>Thermomonosporaceae</taxon>
        <taxon>Actinomadura</taxon>
    </lineage>
</organism>
<dbReference type="Gene3D" id="1.25.40.10">
    <property type="entry name" value="Tetratricopeptide repeat domain"/>
    <property type="match status" value="2"/>
</dbReference>
<dbReference type="EMBL" id="WBMT01000001">
    <property type="protein sequence ID" value="KAB2352531.1"/>
    <property type="molecule type" value="Genomic_DNA"/>
</dbReference>
<reference evidence="1 2" key="1">
    <citation type="submission" date="2019-09" db="EMBL/GenBank/DDBJ databases">
        <title>Actinomadura physcomitrii sp. nov., a novel actinomycete isolated from moss [Physcomitrium sphaericum (Ludw) Fuernr].</title>
        <authorList>
            <person name="Zhuang X."/>
            <person name="Liu C."/>
        </authorList>
    </citation>
    <scope>NUCLEOTIDE SEQUENCE [LARGE SCALE GENOMIC DNA]</scope>
    <source>
        <strain evidence="1 2">HMC1</strain>
    </source>
</reference>
<dbReference type="SMART" id="SM00671">
    <property type="entry name" value="SEL1"/>
    <property type="match status" value="3"/>
</dbReference>
<dbReference type="RefSeq" id="WP_151557441.1">
    <property type="nucleotide sequence ID" value="NZ_WBMT01000001.1"/>
</dbReference>
<evidence type="ECO:0000313" key="1">
    <source>
        <dbReference type="EMBL" id="KAB2352531.1"/>
    </source>
</evidence>
<dbReference type="InterPro" id="IPR050767">
    <property type="entry name" value="Sel1_AlgK"/>
</dbReference>
<evidence type="ECO:0000313" key="2">
    <source>
        <dbReference type="Proteomes" id="UP000468735"/>
    </source>
</evidence>
<proteinExistence type="predicted"/>
<dbReference type="InterPro" id="IPR006597">
    <property type="entry name" value="Sel1-like"/>
</dbReference>
<gene>
    <name evidence="1" type="ORF">F8566_02305</name>
</gene>
<dbReference type="Pfam" id="PF21813">
    <property type="entry name" value="DUF6882"/>
    <property type="match status" value="1"/>
</dbReference>
<dbReference type="OrthoDB" id="7859927at2"/>
<dbReference type="PANTHER" id="PTHR11102">
    <property type="entry name" value="SEL-1-LIKE PROTEIN"/>
    <property type="match status" value="1"/>
</dbReference>
<dbReference type="SUPFAM" id="SSF81901">
    <property type="entry name" value="HCP-like"/>
    <property type="match status" value="1"/>
</dbReference>
<evidence type="ECO:0008006" key="3">
    <source>
        <dbReference type="Google" id="ProtNLM"/>
    </source>
</evidence>
<protein>
    <recommendedName>
        <fullName evidence="3">Sel1 repeat family protein</fullName>
    </recommendedName>
</protein>
<dbReference type="InterPro" id="IPR049249">
    <property type="entry name" value="DUF6882"/>
</dbReference>
<dbReference type="PANTHER" id="PTHR11102:SF160">
    <property type="entry name" value="ERAD-ASSOCIATED E3 UBIQUITIN-PROTEIN LIGASE COMPONENT HRD3"/>
    <property type="match status" value="1"/>
</dbReference>
<dbReference type="AlphaFoldDB" id="A0A6H9YVE7"/>
<comment type="caution">
    <text evidence="1">The sequence shown here is derived from an EMBL/GenBank/DDBJ whole genome shotgun (WGS) entry which is preliminary data.</text>
</comment>
<accession>A0A6H9YVE7</accession>
<dbReference type="InterPro" id="IPR011990">
    <property type="entry name" value="TPR-like_helical_dom_sf"/>
</dbReference>
<sequence>MGDAPLPPEAIEAHERGLAAARRNDLEGAEHWWRIAAEAGVPDAAFQLGYLAETRDDHAEAERWHRQAAEGGHDGGMLGAGAALEKQGRKEEALTFYRRAWEAGADDKAAFNLGRVYDDDGKGDLAAAAEWYGRAAEKGNAAAAYNLGHVRSDQGDRAGQVEAWQRAVELKHPQGAFSLASVHLEDGDEDKAVELWRQAVAEFGHAKAGENIAVYHTRKGEPEKGRFWDEVTRGLTAYSPQFETFGAWTSAASIHRQDVLNKALGEGEGEGEVRFNLDDATLTTGGRTYTGITNLGSFSHLDNSWLWAWANPALGQDVPALARLRELREYGEENDIPELVVGRLDLSGFPQPHQAATTMAIAAAALLGGNGVHSCRINEGRGSAYFHLDDPQLPPAEYDHLAAARLLMTATEVFPSDHRLVVRGFLGHYGFSLKMSADVLGGESPQGHSLMVGFTDTGLIKAISSGAGRE</sequence>
<dbReference type="Proteomes" id="UP000468735">
    <property type="component" value="Unassembled WGS sequence"/>
</dbReference>
<keyword evidence="2" id="KW-1185">Reference proteome</keyword>